<accession>A0A834H7Y5</accession>
<organism evidence="1 2">
    <name type="scientific">Rhododendron simsii</name>
    <name type="common">Sims's rhododendron</name>
    <dbReference type="NCBI Taxonomy" id="118357"/>
    <lineage>
        <taxon>Eukaryota</taxon>
        <taxon>Viridiplantae</taxon>
        <taxon>Streptophyta</taxon>
        <taxon>Embryophyta</taxon>
        <taxon>Tracheophyta</taxon>
        <taxon>Spermatophyta</taxon>
        <taxon>Magnoliopsida</taxon>
        <taxon>eudicotyledons</taxon>
        <taxon>Gunneridae</taxon>
        <taxon>Pentapetalae</taxon>
        <taxon>asterids</taxon>
        <taxon>Ericales</taxon>
        <taxon>Ericaceae</taxon>
        <taxon>Ericoideae</taxon>
        <taxon>Rhodoreae</taxon>
        <taxon>Rhododendron</taxon>
    </lineage>
</organism>
<evidence type="ECO:0008006" key="3">
    <source>
        <dbReference type="Google" id="ProtNLM"/>
    </source>
</evidence>
<proteinExistence type="predicted"/>
<dbReference type="Proteomes" id="UP000626092">
    <property type="component" value="Unassembled WGS sequence"/>
</dbReference>
<dbReference type="SUPFAM" id="SSF54001">
    <property type="entry name" value="Cysteine proteinases"/>
    <property type="match status" value="1"/>
</dbReference>
<dbReference type="Gene3D" id="1.10.418.20">
    <property type="match status" value="1"/>
</dbReference>
<reference evidence="1" key="1">
    <citation type="submission" date="2019-11" db="EMBL/GenBank/DDBJ databases">
        <authorList>
            <person name="Liu Y."/>
            <person name="Hou J."/>
            <person name="Li T.-Q."/>
            <person name="Guan C.-H."/>
            <person name="Wu X."/>
            <person name="Wu H.-Z."/>
            <person name="Ling F."/>
            <person name="Zhang R."/>
            <person name="Shi X.-G."/>
            <person name="Ren J.-P."/>
            <person name="Chen E.-F."/>
            <person name="Sun J.-M."/>
        </authorList>
    </citation>
    <scope>NUCLEOTIDE SEQUENCE</scope>
    <source>
        <strain evidence="1">Adult_tree_wgs_1</strain>
        <tissue evidence="1">Leaves</tissue>
    </source>
</reference>
<protein>
    <recommendedName>
        <fullName evidence="3">Ubiquitin-like protease family profile domain-containing protein</fullName>
    </recommendedName>
</protein>
<evidence type="ECO:0000313" key="2">
    <source>
        <dbReference type="Proteomes" id="UP000626092"/>
    </source>
</evidence>
<sequence>MPRHFGKFFRQGNLEIASNKGNLGIAGSKGASKNHEVVGNEATSKNVACEKNLESIRSFASLAKHLLPLKAIKMKVENDLLGVDVQYHLQKVDMGYICELKELSIQCIVLYMSYLYEVMKASNMHRSFLFVNPYVTSVKNKPGDDSDEALLACRLEDAKSGELVFAPCNIGAFIIYEGNKGNRRRTLHWKVVQCPKQLKDVECGFYVMMFMRDLIRDQGILSKNNFNGRNTYTKAEIDEVRVEWINFVMTKYEQQFF</sequence>
<dbReference type="EMBL" id="WJXA01000003">
    <property type="protein sequence ID" value="KAF7149243.1"/>
    <property type="molecule type" value="Genomic_DNA"/>
</dbReference>
<dbReference type="AlphaFoldDB" id="A0A834H7Y5"/>
<dbReference type="OrthoDB" id="1899935at2759"/>
<gene>
    <name evidence="1" type="ORF">RHSIM_Rhsim03G0043700</name>
</gene>
<dbReference type="InterPro" id="IPR038765">
    <property type="entry name" value="Papain-like_cys_pep_sf"/>
</dbReference>
<evidence type="ECO:0000313" key="1">
    <source>
        <dbReference type="EMBL" id="KAF7149243.1"/>
    </source>
</evidence>
<comment type="caution">
    <text evidence="1">The sequence shown here is derived from an EMBL/GenBank/DDBJ whole genome shotgun (WGS) entry which is preliminary data.</text>
</comment>
<name>A0A834H7Y5_RHOSS</name>
<keyword evidence="2" id="KW-1185">Reference proteome</keyword>